<keyword evidence="2" id="KW-0472">Membrane</keyword>
<dbReference type="Pfam" id="PF11222">
    <property type="entry name" value="DUF3017"/>
    <property type="match status" value="1"/>
</dbReference>
<evidence type="ECO:0000256" key="1">
    <source>
        <dbReference type="SAM" id="MobiDB-lite"/>
    </source>
</evidence>
<accession>A0A2U2RQ19</accession>
<evidence type="ECO:0000313" key="3">
    <source>
        <dbReference type="EMBL" id="PWH07950.1"/>
    </source>
</evidence>
<dbReference type="Proteomes" id="UP000245590">
    <property type="component" value="Unassembled WGS sequence"/>
</dbReference>
<gene>
    <name evidence="3" type="ORF">DEO23_03915</name>
</gene>
<feature type="transmembrane region" description="Helical" evidence="2">
    <location>
        <begin position="59"/>
        <end position="82"/>
    </location>
</feature>
<proteinExistence type="predicted"/>
<feature type="transmembrane region" description="Helical" evidence="2">
    <location>
        <begin position="89"/>
        <end position="106"/>
    </location>
</feature>
<name>A0A2U2RQ19_9MICO</name>
<dbReference type="InterPro" id="IPR021385">
    <property type="entry name" value="DUF3017"/>
</dbReference>
<reference evidence="3 4" key="1">
    <citation type="submission" date="2018-05" db="EMBL/GenBank/DDBJ databases">
        <title>Brachybacterium sp. M1HQ-2T, whole genome shotgun sequence.</title>
        <authorList>
            <person name="Tuo L."/>
        </authorList>
    </citation>
    <scope>NUCLEOTIDE SEQUENCE [LARGE SCALE GENOMIC DNA]</scope>
    <source>
        <strain evidence="3 4">M1HQ-2</strain>
    </source>
</reference>
<feature type="region of interest" description="Disordered" evidence="1">
    <location>
        <begin position="1"/>
        <end position="21"/>
    </location>
</feature>
<evidence type="ECO:0000256" key="2">
    <source>
        <dbReference type="SAM" id="Phobius"/>
    </source>
</evidence>
<feature type="compositionally biased region" description="Low complexity" evidence="1">
    <location>
        <begin position="1"/>
        <end position="10"/>
    </location>
</feature>
<dbReference type="AlphaFoldDB" id="A0A2U2RQ19"/>
<evidence type="ECO:0000313" key="4">
    <source>
        <dbReference type="Proteomes" id="UP000245590"/>
    </source>
</evidence>
<feature type="transmembrane region" description="Helical" evidence="2">
    <location>
        <begin position="31"/>
        <end position="53"/>
    </location>
</feature>
<keyword evidence="2" id="KW-1133">Transmembrane helix</keyword>
<keyword evidence="4" id="KW-1185">Reference proteome</keyword>
<dbReference type="EMBL" id="QFKX01000001">
    <property type="protein sequence ID" value="PWH07950.1"/>
    <property type="molecule type" value="Genomic_DNA"/>
</dbReference>
<keyword evidence="2" id="KW-0812">Transmembrane</keyword>
<organism evidence="3 4">
    <name type="scientific">Brachybacterium endophyticum</name>
    <dbReference type="NCBI Taxonomy" id="2182385"/>
    <lineage>
        <taxon>Bacteria</taxon>
        <taxon>Bacillati</taxon>
        <taxon>Actinomycetota</taxon>
        <taxon>Actinomycetes</taxon>
        <taxon>Micrococcales</taxon>
        <taxon>Dermabacteraceae</taxon>
        <taxon>Brachybacterium</taxon>
    </lineage>
</organism>
<comment type="caution">
    <text evidence="3">The sequence shown here is derived from an EMBL/GenBank/DDBJ whole genome shotgun (WGS) entry which is preliminary data.</text>
</comment>
<protein>
    <submittedName>
        <fullName evidence="3">DUF3017 domain-containing protein</fullName>
    </submittedName>
</protein>
<sequence length="108" mass="10732">MADMSGSAPTSPAPHSPSRVPLREGLRRQRLLALILVALAAAIVVGALTSAVLAGRLLAGLLLVVAALRAMLPDGALGALAVRSRGLDTLVLLGLSAGLAVLSAAPNL</sequence>